<sequence length="82" mass="9487">MVDLTTLVTFPSKPRIFILTDMLNEPDDSQSLVRYLLYANEFDTRVLIPKKFDESPLPMGEWSRISTATCIQTSNINQLRSY</sequence>
<protein>
    <submittedName>
        <fullName evidence="2">Cellulose-binding protein</fullName>
    </submittedName>
</protein>
<name>A0A9W9PEI3_PENCI</name>
<accession>A0A9W9PEI3</accession>
<dbReference type="Pfam" id="PF07632">
    <property type="entry name" value="Sde182_NH-like"/>
    <property type="match status" value="1"/>
</dbReference>
<proteinExistence type="predicted"/>
<dbReference type="RefSeq" id="XP_056505965.1">
    <property type="nucleotide sequence ID" value="XM_056640208.1"/>
</dbReference>
<dbReference type="Proteomes" id="UP001147733">
    <property type="component" value="Unassembled WGS sequence"/>
</dbReference>
<dbReference type="Gene3D" id="3.90.245.10">
    <property type="entry name" value="Ribonucleoside hydrolase-like"/>
    <property type="match status" value="1"/>
</dbReference>
<dbReference type="AlphaFoldDB" id="A0A9W9PEI3"/>
<dbReference type="InterPro" id="IPR011483">
    <property type="entry name" value="Sde182_NH-like"/>
</dbReference>
<keyword evidence="3" id="KW-1185">Reference proteome</keyword>
<dbReference type="OrthoDB" id="4365578at2759"/>
<dbReference type="GO" id="GO:0016799">
    <property type="term" value="F:hydrolase activity, hydrolyzing N-glycosyl compounds"/>
    <property type="evidence" value="ECO:0007669"/>
    <property type="project" value="InterPro"/>
</dbReference>
<reference evidence="2" key="2">
    <citation type="journal article" date="2023" name="IMA Fungus">
        <title>Comparative genomic study of the Penicillium genus elucidates a diverse pangenome and 15 lateral gene transfer events.</title>
        <authorList>
            <person name="Petersen C."/>
            <person name="Sorensen T."/>
            <person name="Nielsen M.R."/>
            <person name="Sondergaard T.E."/>
            <person name="Sorensen J.L."/>
            <person name="Fitzpatrick D.A."/>
            <person name="Frisvad J.C."/>
            <person name="Nielsen K.L."/>
        </authorList>
    </citation>
    <scope>NUCLEOTIDE SEQUENCE</scope>
    <source>
        <strain evidence="2">IBT 23319</strain>
    </source>
</reference>
<feature type="domain" description="Cellulose-binding Sde182 nucleoside hydrolase-like" evidence="1">
    <location>
        <begin position="15"/>
        <end position="48"/>
    </location>
</feature>
<comment type="caution">
    <text evidence="2">The sequence shown here is derived from an EMBL/GenBank/DDBJ whole genome shotgun (WGS) entry which is preliminary data.</text>
</comment>
<reference evidence="2" key="1">
    <citation type="submission" date="2022-11" db="EMBL/GenBank/DDBJ databases">
        <authorList>
            <person name="Petersen C."/>
        </authorList>
    </citation>
    <scope>NUCLEOTIDE SEQUENCE</scope>
    <source>
        <strain evidence="2">IBT 23319</strain>
    </source>
</reference>
<organism evidence="2 3">
    <name type="scientific">Penicillium citrinum</name>
    <dbReference type="NCBI Taxonomy" id="5077"/>
    <lineage>
        <taxon>Eukaryota</taxon>
        <taxon>Fungi</taxon>
        <taxon>Dikarya</taxon>
        <taxon>Ascomycota</taxon>
        <taxon>Pezizomycotina</taxon>
        <taxon>Eurotiomycetes</taxon>
        <taxon>Eurotiomycetidae</taxon>
        <taxon>Eurotiales</taxon>
        <taxon>Aspergillaceae</taxon>
        <taxon>Penicillium</taxon>
    </lineage>
</organism>
<gene>
    <name evidence="2" type="ORF">N7469_001288</name>
</gene>
<dbReference type="GeneID" id="81379375"/>
<evidence type="ECO:0000313" key="2">
    <source>
        <dbReference type="EMBL" id="KAJ5242961.1"/>
    </source>
</evidence>
<evidence type="ECO:0000313" key="3">
    <source>
        <dbReference type="Proteomes" id="UP001147733"/>
    </source>
</evidence>
<dbReference type="InterPro" id="IPR036452">
    <property type="entry name" value="Ribo_hydro-like"/>
</dbReference>
<dbReference type="EMBL" id="JAPQKT010000001">
    <property type="protein sequence ID" value="KAJ5242961.1"/>
    <property type="molecule type" value="Genomic_DNA"/>
</dbReference>
<evidence type="ECO:0000259" key="1">
    <source>
        <dbReference type="Pfam" id="PF07632"/>
    </source>
</evidence>